<protein>
    <submittedName>
        <fullName evidence="2">Uncharacterized protein</fullName>
    </submittedName>
</protein>
<dbReference type="KEGG" id="tbg:TbgDal_VIII2900"/>
<dbReference type="GeneID" id="23863469"/>
<dbReference type="RefSeq" id="XP_011775619.1">
    <property type="nucleotide sequence ID" value="XM_011777317.1"/>
</dbReference>
<evidence type="ECO:0000313" key="2">
    <source>
        <dbReference type="EMBL" id="CBH13342.1"/>
    </source>
</evidence>
<dbReference type="AlphaFoldDB" id="C9ZVA4"/>
<accession>C9ZVA4</accession>
<sequence length="102" mass="11163">MSFFNLNFSALPALSLTSTTKPTANTAAVFSSLLGLPGVSFFSFQRPAGDGDTPQYAKEYRKLIVGVLRNTGKSNGQKKRSDKRETHTHTETLSLPNLPFQL</sequence>
<gene>
    <name evidence="2" type="ORF">TbgDal_VIII2900</name>
</gene>
<dbReference type="Proteomes" id="UP000002316">
    <property type="component" value="Chromosome 8"/>
</dbReference>
<evidence type="ECO:0000313" key="3">
    <source>
        <dbReference type="Proteomes" id="UP000002316"/>
    </source>
</evidence>
<dbReference type="EMBL" id="FN554971">
    <property type="protein sequence ID" value="CBH13342.1"/>
    <property type="molecule type" value="Genomic_DNA"/>
</dbReference>
<evidence type="ECO:0000256" key="1">
    <source>
        <dbReference type="SAM" id="MobiDB-lite"/>
    </source>
</evidence>
<organism evidence="2 3">
    <name type="scientific">Trypanosoma brucei gambiense (strain MHOM/CI/86/DAL972)</name>
    <dbReference type="NCBI Taxonomy" id="679716"/>
    <lineage>
        <taxon>Eukaryota</taxon>
        <taxon>Discoba</taxon>
        <taxon>Euglenozoa</taxon>
        <taxon>Kinetoplastea</taxon>
        <taxon>Metakinetoplastina</taxon>
        <taxon>Trypanosomatida</taxon>
        <taxon>Trypanosomatidae</taxon>
        <taxon>Trypanosoma</taxon>
    </lineage>
</organism>
<feature type="region of interest" description="Disordered" evidence="1">
    <location>
        <begin position="71"/>
        <end position="102"/>
    </location>
</feature>
<proteinExistence type="predicted"/>
<name>C9ZVA4_TRYB9</name>
<reference evidence="3" key="1">
    <citation type="journal article" date="2010" name="PLoS Negl. Trop. Dis.">
        <title>The genome sequence of Trypanosoma brucei gambiense, causative agent of chronic human african trypanosomiasis.</title>
        <authorList>
            <person name="Jackson A.P."/>
            <person name="Sanders M."/>
            <person name="Berry A."/>
            <person name="McQuillan J."/>
            <person name="Aslett M.A."/>
            <person name="Quail M.A."/>
            <person name="Chukualim B."/>
            <person name="Capewell P."/>
            <person name="MacLeod A."/>
            <person name="Melville S.E."/>
            <person name="Gibson W."/>
            <person name="Barry J.D."/>
            <person name="Berriman M."/>
            <person name="Hertz-Fowler C."/>
        </authorList>
    </citation>
    <scope>NUCLEOTIDE SEQUENCE [LARGE SCALE GENOMIC DNA]</scope>
    <source>
        <strain evidence="3">MHOM/CI/86/DAL972</strain>
    </source>
</reference>